<dbReference type="EMBL" id="CAKXAJ010014224">
    <property type="protein sequence ID" value="CAH2216156.1"/>
    <property type="molecule type" value="Genomic_DNA"/>
</dbReference>
<evidence type="ECO:0000313" key="1">
    <source>
        <dbReference type="EMBL" id="CAH2216156.1"/>
    </source>
</evidence>
<accession>A0A8S4QSY8</accession>
<sequence length="50" mass="5496">MDVMLCGLPAAIVRKEVTFFKPVLVINDTSDRLVIRVKGPVSISAECSFE</sequence>
<reference evidence="1" key="1">
    <citation type="submission" date="2022-03" db="EMBL/GenBank/DDBJ databases">
        <authorList>
            <person name="Lindestad O."/>
        </authorList>
    </citation>
    <scope>NUCLEOTIDE SEQUENCE</scope>
</reference>
<organism evidence="1 2">
    <name type="scientific">Pararge aegeria aegeria</name>
    <dbReference type="NCBI Taxonomy" id="348720"/>
    <lineage>
        <taxon>Eukaryota</taxon>
        <taxon>Metazoa</taxon>
        <taxon>Ecdysozoa</taxon>
        <taxon>Arthropoda</taxon>
        <taxon>Hexapoda</taxon>
        <taxon>Insecta</taxon>
        <taxon>Pterygota</taxon>
        <taxon>Neoptera</taxon>
        <taxon>Endopterygota</taxon>
        <taxon>Lepidoptera</taxon>
        <taxon>Glossata</taxon>
        <taxon>Ditrysia</taxon>
        <taxon>Papilionoidea</taxon>
        <taxon>Nymphalidae</taxon>
        <taxon>Satyrinae</taxon>
        <taxon>Satyrini</taxon>
        <taxon>Parargina</taxon>
        <taxon>Pararge</taxon>
    </lineage>
</organism>
<protein>
    <submittedName>
        <fullName evidence="1">Jg21925 protein</fullName>
    </submittedName>
</protein>
<proteinExistence type="predicted"/>
<comment type="caution">
    <text evidence="1">The sequence shown here is derived from an EMBL/GenBank/DDBJ whole genome shotgun (WGS) entry which is preliminary data.</text>
</comment>
<evidence type="ECO:0000313" key="2">
    <source>
        <dbReference type="Proteomes" id="UP000838756"/>
    </source>
</evidence>
<name>A0A8S4QSY8_9NEOP</name>
<gene>
    <name evidence="1" type="primary">jg21925</name>
    <name evidence="1" type="ORF">PAEG_LOCUS4214</name>
</gene>
<keyword evidence="2" id="KW-1185">Reference proteome</keyword>
<dbReference type="Proteomes" id="UP000838756">
    <property type="component" value="Unassembled WGS sequence"/>
</dbReference>
<feature type="non-terminal residue" evidence="1">
    <location>
        <position position="50"/>
    </location>
</feature>
<dbReference type="AlphaFoldDB" id="A0A8S4QSY8"/>
<dbReference type="OrthoDB" id="191150at2759"/>